<proteinExistence type="predicted"/>
<dbReference type="Proteomes" id="UP001497516">
    <property type="component" value="Chromosome 6"/>
</dbReference>
<organism evidence="1 2">
    <name type="scientific">Linum trigynum</name>
    <dbReference type="NCBI Taxonomy" id="586398"/>
    <lineage>
        <taxon>Eukaryota</taxon>
        <taxon>Viridiplantae</taxon>
        <taxon>Streptophyta</taxon>
        <taxon>Embryophyta</taxon>
        <taxon>Tracheophyta</taxon>
        <taxon>Spermatophyta</taxon>
        <taxon>Magnoliopsida</taxon>
        <taxon>eudicotyledons</taxon>
        <taxon>Gunneridae</taxon>
        <taxon>Pentapetalae</taxon>
        <taxon>rosids</taxon>
        <taxon>fabids</taxon>
        <taxon>Malpighiales</taxon>
        <taxon>Linaceae</taxon>
        <taxon>Linum</taxon>
    </lineage>
</organism>
<name>A0AAV2F7Y7_9ROSI</name>
<dbReference type="EMBL" id="OZ034819">
    <property type="protein sequence ID" value="CAL1394182.1"/>
    <property type="molecule type" value="Genomic_DNA"/>
</dbReference>
<sequence length="154" mass="17805">MSGVASHPQWRQLLSMDEFIYHELCVEFYSTFTHVIPTSKKGRPYVDFMLGGQPRVLAYDAFAQAMGLDTMYRTMTERHYTVDFHYQAAFTAFIRPEHEHEEYEASVTNAVKLTTPWRILHTFLTRSVVPSQPVGCPPYHEQRATCSLLQEDPA</sequence>
<gene>
    <name evidence="1" type="ORF">LTRI10_LOCUS34701</name>
</gene>
<evidence type="ECO:0000313" key="2">
    <source>
        <dbReference type="Proteomes" id="UP001497516"/>
    </source>
</evidence>
<evidence type="ECO:0000313" key="1">
    <source>
        <dbReference type="EMBL" id="CAL1394182.1"/>
    </source>
</evidence>
<reference evidence="1 2" key="1">
    <citation type="submission" date="2024-04" db="EMBL/GenBank/DDBJ databases">
        <authorList>
            <person name="Fracassetti M."/>
        </authorList>
    </citation>
    <scope>NUCLEOTIDE SEQUENCE [LARGE SCALE GENOMIC DNA]</scope>
</reference>
<keyword evidence="2" id="KW-1185">Reference proteome</keyword>
<protein>
    <submittedName>
        <fullName evidence="1">Uncharacterized protein</fullName>
    </submittedName>
</protein>
<accession>A0AAV2F7Y7</accession>
<dbReference type="AlphaFoldDB" id="A0AAV2F7Y7"/>